<accession>A0A1G9S8D3</accession>
<dbReference type="EMBL" id="FNHS01000001">
    <property type="protein sequence ID" value="SDM31631.1"/>
    <property type="molecule type" value="Genomic_DNA"/>
</dbReference>
<organism evidence="1 2">
    <name type="scientific">Methylobacterium phyllostachyos</name>
    <dbReference type="NCBI Taxonomy" id="582672"/>
    <lineage>
        <taxon>Bacteria</taxon>
        <taxon>Pseudomonadati</taxon>
        <taxon>Pseudomonadota</taxon>
        <taxon>Alphaproteobacteria</taxon>
        <taxon>Hyphomicrobiales</taxon>
        <taxon>Methylobacteriaceae</taxon>
        <taxon>Methylobacterium</taxon>
    </lineage>
</organism>
<evidence type="ECO:0000313" key="1">
    <source>
        <dbReference type="EMBL" id="SDM31631.1"/>
    </source>
</evidence>
<reference evidence="2" key="1">
    <citation type="submission" date="2016-10" db="EMBL/GenBank/DDBJ databases">
        <authorList>
            <person name="Varghese N."/>
            <person name="Submissions S."/>
        </authorList>
    </citation>
    <scope>NUCLEOTIDE SEQUENCE [LARGE SCALE GENOMIC DNA]</scope>
    <source>
        <strain evidence="2">BL47</strain>
    </source>
</reference>
<keyword evidence="2" id="KW-1185">Reference proteome</keyword>
<name>A0A1G9S8D3_9HYPH</name>
<protein>
    <submittedName>
        <fullName evidence="1">Uncharacterized protein</fullName>
    </submittedName>
</protein>
<dbReference type="RefSeq" id="WP_091712996.1">
    <property type="nucleotide sequence ID" value="NZ_FNHS01000001.1"/>
</dbReference>
<gene>
    <name evidence="1" type="ORF">SAMN05216360_101532</name>
</gene>
<proteinExistence type="predicted"/>
<dbReference type="AlphaFoldDB" id="A0A1G9S8D3"/>
<evidence type="ECO:0000313" key="2">
    <source>
        <dbReference type="Proteomes" id="UP000198704"/>
    </source>
</evidence>
<dbReference type="STRING" id="582672.SAMN05216360_101532"/>
<dbReference type="Proteomes" id="UP000198704">
    <property type="component" value="Unassembled WGS sequence"/>
</dbReference>
<sequence length="72" mass="7186">MGLAVPSGSLEGSPGAPGANTQFSNYGMAYVTFDAGATWKGPVKTMTASGGASPQLNVVVNPKLVPLYPTAS</sequence>